<comment type="caution">
    <text evidence="3">The sequence shown here is derived from an EMBL/GenBank/DDBJ whole genome shotgun (WGS) entry which is preliminary data.</text>
</comment>
<dbReference type="GO" id="GO:0003676">
    <property type="term" value="F:nucleic acid binding"/>
    <property type="evidence" value="ECO:0007669"/>
    <property type="project" value="InterPro"/>
</dbReference>
<dbReference type="OrthoDB" id="9802516at2"/>
<dbReference type="Proteomes" id="UP000391834">
    <property type="component" value="Unassembled WGS sequence"/>
</dbReference>
<accession>A0A5M4AZB0</accession>
<dbReference type="PANTHER" id="PTHR34039">
    <property type="entry name" value="UPF0102 PROTEIN YRAN"/>
    <property type="match status" value="1"/>
</dbReference>
<dbReference type="SUPFAM" id="SSF52980">
    <property type="entry name" value="Restriction endonuclease-like"/>
    <property type="match status" value="1"/>
</dbReference>
<dbReference type="NCBIfam" id="NF009154">
    <property type="entry name" value="PRK12497.3-3"/>
    <property type="match status" value="1"/>
</dbReference>
<proteinExistence type="inferred from homology"/>
<keyword evidence="4" id="KW-1185">Reference proteome</keyword>
<evidence type="ECO:0000313" key="3">
    <source>
        <dbReference type="EMBL" id="GET32933.1"/>
    </source>
</evidence>
<evidence type="ECO:0000313" key="4">
    <source>
        <dbReference type="Proteomes" id="UP000391834"/>
    </source>
</evidence>
<dbReference type="InterPro" id="IPR011856">
    <property type="entry name" value="tRNA_endonuc-like_dom_sf"/>
</dbReference>
<dbReference type="PANTHER" id="PTHR34039:SF1">
    <property type="entry name" value="UPF0102 PROTEIN YRAN"/>
    <property type="match status" value="1"/>
</dbReference>
<dbReference type="HAMAP" id="MF_00048">
    <property type="entry name" value="UPF0102"/>
    <property type="match status" value="1"/>
</dbReference>
<dbReference type="CDD" id="cd20736">
    <property type="entry name" value="PoNe_Nuclease"/>
    <property type="match status" value="1"/>
</dbReference>
<dbReference type="InterPro" id="IPR011335">
    <property type="entry name" value="Restrct_endonuc-II-like"/>
</dbReference>
<dbReference type="NCBIfam" id="TIGR00252">
    <property type="entry name" value="YraN family protein"/>
    <property type="match status" value="1"/>
</dbReference>
<dbReference type="EMBL" id="BLAX01000001">
    <property type="protein sequence ID" value="GET32933.1"/>
    <property type="molecule type" value="Genomic_DNA"/>
</dbReference>
<reference evidence="3 4" key="1">
    <citation type="submission" date="2019-10" db="EMBL/GenBank/DDBJ databases">
        <title>Prolixibacter strains distinguished by the presence of nitrate reductase genes were adept at nitrate-dependent anaerobic corrosion of metallic iron and carbon steel.</title>
        <authorList>
            <person name="Iino T."/>
            <person name="Shono N."/>
            <person name="Ito K."/>
            <person name="Nakamura R."/>
            <person name="Sueoka K."/>
            <person name="Harayama S."/>
            <person name="Ohkuma M."/>
        </authorList>
    </citation>
    <scope>NUCLEOTIDE SEQUENCE [LARGE SCALE GENOMIC DNA]</scope>
    <source>
        <strain evidence="3 4">JCM 13498</strain>
    </source>
</reference>
<comment type="similarity">
    <text evidence="1 2">Belongs to the UPF0102 family.</text>
</comment>
<dbReference type="Gene3D" id="3.40.1350.10">
    <property type="match status" value="1"/>
</dbReference>
<organism evidence="3 4">
    <name type="scientific">Prolixibacter bellariivorans</name>
    <dbReference type="NCBI Taxonomy" id="314319"/>
    <lineage>
        <taxon>Bacteria</taxon>
        <taxon>Pseudomonadati</taxon>
        <taxon>Bacteroidota</taxon>
        <taxon>Bacteroidia</taxon>
        <taxon>Marinilabiliales</taxon>
        <taxon>Prolixibacteraceae</taxon>
        <taxon>Prolixibacter</taxon>
    </lineage>
</organism>
<evidence type="ECO:0000256" key="2">
    <source>
        <dbReference type="HAMAP-Rule" id="MF_00048"/>
    </source>
</evidence>
<evidence type="ECO:0000256" key="1">
    <source>
        <dbReference type="ARBA" id="ARBA00006738"/>
    </source>
</evidence>
<name>A0A5M4AZB0_9BACT</name>
<dbReference type="AlphaFoldDB" id="A0A5M4AZB0"/>
<protein>
    <recommendedName>
        <fullName evidence="2">UPF0102 protein PbJCM13498_17960</fullName>
    </recommendedName>
</protein>
<dbReference type="InterPro" id="IPR003509">
    <property type="entry name" value="UPF0102_YraN-like"/>
</dbReference>
<gene>
    <name evidence="3" type="ORF">PbJCM13498_17960</name>
</gene>
<sequence>MTRKSKELGEKGEQIAADYLSRKGYRIIERNWIFDHKELDIIAYDGDDLVFVEVKTRTGYQYEHPLEAISTGKIRNLVVAADAFLRMRNLDVESRFDVVTVVFYGEKFELQHYPGAFIPPVN</sequence>
<dbReference type="NCBIfam" id="NF009150">
    <property type="entry name" value="PRK12497.1-3"/>
    <property type="match status" value="1"/>
</dbReference>
<dbReference type="RefSeq" id="WP_025862808.1">
    <property type="nucleotide sequence ID" value="NZ_BLAX01000001.1"/>
</dbReference>
<dbReference type="Pfam" id="PF02021">
    <property type="entry name" value="UPF0102"/>
    <property type="match status" value="1"/>
</dbReference>